<dbReference type="HOGENOM" id="CLU_2536620_0_0_9"/>
<dbReference type="AlphaFoldDB" id="A0A060N391"/>
<sequence length="83" mass="9500">MLKWLKRLIITGLIIIGTLANQGNIGVTTTVAQAEDNSVENGWYYQCANGGFIDMNDTYLNKKFIYLQDKETKVMYNLLDLNY</sequence>
<name>A0A060N391_CLOBO</name>
<keyword evidence="1" id="KW-0732">Signal</keyword>
<proteinExistence type="predicted"/>
<reference evidence="2" key="1">
    <citation type="submission" date="2013-10" db="EMBL/GenBank/DDBJ databases">
        <title>Draft genome sequence of Clostridium botulinum type B strain Osaka05.</title>
        <authorList>
            <person name="Sakaguchi Y."/>
            <person name="Hosomi K."/>
            <person name="Uchiyama J."/>
            <person name="Ogura Y."/>
            <person name="Sakaguchi M."/>
            <person name="Kohda T."/>
            <person name="Mukamoto M."/>
            <person name="Misawa N."/>
            <person name="Matsuzaki S."/>
            <person name="Hayashi T."/>
            <person name="Kozaki S."/>
        </authorList>
    </citation>
    <scope>NUCLEOTIDE SEQUENCE</scope>
    <source>
        <strain evidence="2">Osaka05</strain>
    </source>
</reference>
<gene>
    <name evidence="2" type="ORF">CBO05P1_222</name>
</gene>
<accession>A0A060N391</accession>
<feature type="signal peptide" evidence="1">
    <location>
        <begin position="1"/>
        <end position="22"/>
    </location>
</feature>
<evidence type="ECO:0000256" key="1">
    <source>
        <dbReference type="SAM" id="SignalP"/>
    </source>
</evidence>
<dbReference type="Proteomes" id="UP000054164">
    <property type="component" value="Unassembled WGS sequence"/>
</dbReference>
<dbReference type="RefSeq" id="WP_030032030.1">
    <property type="nucleotide sequence ID" value="NZ_BA000058.1"/>
</dbReference>
<dbReference type="EMBL" id="BA000058">
    <property type="protein sequence ID" value="BAO04941.1"/>
    <property type="molecule type" value="Genomic_DNA"/>
</dbReference>
<evidence type="ECO:0000313" key="2">
    <source>
        <dbReference type="EMBL" id="BAO04941.1"/>
    </source>
</evidence>
<keyword evidence="2" id="KW-0449">Lipoprotein</keyword>
<protein>
    <submittedName>
        <fullName evidence="2">Lipoprotein</fullName>
    </submittedName>
</protein>
<organism evidence="2">
    <name type="scientific">Clostridium botulinum B str. Osaka05</name>
    <dbReference type="NCBI Taxonomy" id="1407017"/>
    <lineage>
        <taxon>Bacteria</taxon>
        <taxon>Bacillati</taxon>
        <taxon>Bacillota</taxon>
        <taxon>Clostridia</taxon>
        <taxon>Eubacteriales</taxon>
        <taxon>Clostridiaceae</taxon>
        <taxon>Clostridium</taxon>
    </lineage>
</organism>
<feature type="chain" id="PRO_5039515082" evidence="1">
    <location>
        <begin position="23"/>
        <end position="83"/>
    </location>
</feature>